<keyword evidence="3 5" id="KW-0012">Acyltransferase</keyword>
<dbReference type="PROSITE" id="PS00440">
    <property type="entry name" value="ACYLTRANSF_C_2"/>
    <property type="match status" value="1"/>
</dbReference>
<reference evidence="7" key="1">
    <citation type="submission" date="2016-09" db="EMBL/GenBank/DDBJ databases">
        <authorList>
            <person name="Hebert L."/>
            <person name="Moumen B."/>
        </authorList>
    </citation>
    <scope>NUCLEOTIDE SEQUENCE [LARGE SCALE GENOMIC DNA]</scope>
    <source>
        <strain evidence="7">OVI</strain>
    </source>
</reference>
<accession>A0A1G4IKG6</accession>
<evidence type="ECO:0000259" key="6">
    <source>
        <dbReference type="Pfam" id="PF00755"/>
    </source>
</evidence>
<comment type="caution">
    <text evidence="7">The sequence shown here is derived from an EMBL/GenBank/DDBJ whole genome shotgun (WGS) entry which is preliminary data.</text>
</comment>
<evidence type="ECO:0000256" key="2">
    <source>
        <dbReference type="ARBA" id="ARBA00022679"/>
    </source>
</evidence>
<organism evidence="7 8">
    <name type="scientific">Trypanosoma equiperdum</name>
    <dbReference type="NCBI Taxonomy" id="5694"/>
    <lineage>
        <taxon>Eukaryota</taxon>
        <taxon>Discoba</taxon>
        <taxon>Euglenozoa</taxon>
        <taxon>Kinetoplastea</taxon>
        <taxon>Metakinetoplastina</taxon>
        <taxon>Trypanosomatida</taxon>
        <taxon>Trypanosomatidae</taxon>
        <taxon>Trypanosoma</taxon>
    </lineage>
</organism>
<name>A0A1G4IKG6_TRYEQ</name>
<proteinExistence type="inferred from homology"/>
<feature type="active site" description="Proton acceptor" evidence="4">
    <location>
        <position position="386"/>
    </location>
</feature>
<evidence type="ECO:0000256" key="3">
    <source>
        <dbReference type="ARBA" id="ARBA00023315"/>
    </source>
</evidence>
<dbReference type="EMBL" id="CZPT02001923">
    <property type="protein sequence ID" value="SCU72871.1"/>
    <property type="molecule type" value="Genomic_DNA"/>
</dbReference>
<comment type="similarity">
    <text evidence="1 5">Belongs to the carnitine/choline acetyltransferase family.</text>
</comment>
<evidence type="ECO:0000256" key="4">
    <source>
        <dbReference type="PIRSR" id="PIRSR600542-1"/>
    </source>
</evidence>
<evidence type="ECO:0000256" key="1">
    <source>
        <dbReference type="ARBA" id="ARBA00005232"/>
    </source>
</evidence>
<dbReference type="EC" id="2.3.1.21" evidence="7"/>
<dbReference type="InterPro" id="IPR042231">
    <property type="entry name" value="Cho/carn_acyl_trans_2"/>
</dbReference>
<dbReference type="Pfam" id="PF00755">
    <property type="entry name" value="Carn_acyltransf"/>
    <property type="match status" value="1"/>
</dbReference>
<feature type="domain" description="Choline/carnitine acyltransferase" evidence="6">
    <location>
        <begin position="57"/>
        <end position="655"/>
    </location>
</feature>
<dbReference type="Gene3D" id="3.30.559.10">
    <property type="entry name" value="Chloramphenicol acetyltransferase-like domain"/>
    <property type="match status" value="1"/>
</dbReference>
<dbReference type="InterPro" id="IPR023213">
    <property type="entry name" value="CAT-like_dom_sf"/>
</dbReference>
<dbReference type="GO" id="GO:0005739">
    <property type="term" value="C:mitochondrion"/>
    <property type="evidence" value="ECO:0007669"/>
    <property type="project" value="TreeGrafter"/>
</dbReference>
<dbReference type="GO" id="GO:0006635">
    <property type="term" value="P:fatty acid beta-oxidation"/>
    <property type="evidence" value="ECO:0007669"/>
    <property type="project" value="TreeGrafter"/>
</dbReference>
<dbReference type="Gene3D" id="3.30.559.70">
    <property type="entry name" value="Choline/Carnitine o-acyltransferase, domain 2"/>
    <property type="match status" value="1"/>
</dbReference>
<evidence type="ECO:0000313" key="8">
    <source>
        <dbReference type="Proteomes" id="UP000195570"/>
    </source>
</evidence>
<keyword evidence="2 5" id="KW-0808">Transferase</keyword>
<dbReference type="PANTHER" id="PTHR22589">
    <property type="entry name" value="CARNITINE O-ACYLTRANSFERASE"/>
    <property type="match status" value="1"/>
</dbReference>
<sequence>MRLSSVCWRLEALKDFTDWSLWGPLVQRISTGVCTDCTALHTSVLPTRHLQRSLFRLPVPKLEKTCARYLEAVKPLVPPKQYDFTAKVVQEFEANEGIVLQDELVRTNKANRHTSYVSADWCDRYLMDRTPLPINRNPCLVTRRDADKQDMLTRATFWISSSVIFQQKYLDNTLQPDIYYSAPPNHYCRSDWFQRTVALSPEYVSAKVMSVGSNFHAFPLDMSRYDYLMCSTRVPGVLRDEIKAVGFAQHIIVLYRGQQYVVTVADKDCRPLPDEQIYARLKAIAELNAAPPDIDVGIFTSMDRTSWHAVRLSMARHQVNQQNLELLDSALFVVCLDDDVVVDYLKPGGATGATRSMLAKETNRWFDKSISIIVTKDGTLGVSFEHSWGDGLVVKRYVEDVFNHSIMRPSKDMPRDVSPTEPVRQLKWCLPPELQHQALKAKTRMSGDMRRLDFCTSLLPGTGFNDPLLRNLRIGLDGLMQVAMQLAWWRLNKSTVSTYESCSTAAYLRGRTDCIRPATIESQAFTMLMDSPGVPISEKRGAFLCAVKKHRTNVKNTRTGQGVDCHLFALSKVAERRNPQRVPLLFSDPSYATLTSNILSTSSLFSNAVVGGGFGPVSAGYGVGYAAGPECLLFNVSCWKECGPIHSAEEFSRAICTAVVDCYNMLED</sequence>
<dbReference type="GO" id="GO:0004095">
    <property type="term" value="F:carnitine O-palmitoyltransferase activity"/>
    <property type="evidence" value="ECO:0007669"/>
    <property type="project" value="UniProtKB-EC"/>
</dbReference>
<keyword evidence="8" id="KW-1185">Reference proteome</keyword>
<dbReference type="GeneID" id="92378395"/>
<evidence type="ECO:0000256" key="5">
    <source>
        <dbReference type="RuleBase" id="RU003801"/>
    </source>
</evidence>
<dbReference type="InterPro" id="IPR000542">
    <property type="entry name" value="Carn_acyl_trans"/>
</dbReference>
<protein>
    <submittedName>
        <fullName evidence="7">Carnitine O-palmitoyltransferase II, putative</fullName>
        <ecNumber evidence="7">2.3.1.21</ecNumber>
    </submittedName>
</protein>
<evidence type="ECO:0000313" key="7">
    <source>
        <dbReference type="EMBL" id="SCU72871.1"/>
    </source>
</evidence>
<dbReference type="SUPFAM" id="SSF52777">
    <property type="entry name" value="CoA-dependent acyltransferases"/>
    <property type="match status" value="2"/>
</dbReference>
<dbReference type="RefSeq" id="XP_067083324.1">
    <property type="nucleotide sequence ID" value="XM_067227223.1"/>
</dbReference>
<dbReference type="AlphaFoldDB" id="A0A1G4IKG6"/>
<dbReference type="VEuPathDB" id="TriTrypDB:TEOVI_000445500"/>
<dbReference type="InterPro" id="IPR039551">
    <property type="entry name" value="Cho/carn_acyl_trans"/>
</dbReference>
<dbReference type="Proteomes" id="UP000195570">
    <property type="component" value="Unassembled WGS sequence"/>
</dbReference>
<gene>
    <name evidence="7" type="ORF">TEOVI_000445500</name>
</gene>
<dbReference type="PANTHER" id="PTHR22589:SF16">
    <property type="entry name" value="CARNITINE O-PALMITOYLTRANSFERASE 2, MITOCHONDRIAL"/>
    <property type="match status" value="1"/>
</dbReference>